<feature type="region of interest" description="Disordered" evidence="5">
    <location>
        <begin position="1"/>
        <end position="37"/>
    </location>
</feature>
<dbReference type="PANTHER" id="PTHR42852">
    <property type="entry name" value="THIOL:DISULFIDE INTERCHANGE PROTEIN DSBE"/>
    <property type="match status" value="1"/>
</dbReference>
<name>A0A6J4UKQ0_9BACT</name>
<dbReference type="PROSITE" id="PS00194">
    <property type="entry name" value="THIOREDOXIN_1"/>
    <property type="match status" value="1"/>
</dbReference>
<dbReference type="SUPFAM" id="SSF52833">
    <property type="entry name" value="Thioredoxin-like"/>
    <property type="match status" value="1"/>
</dbReference>
<feature type="domain" description="Thioredoxin" evidence="7">
    <location>
        <begin position="80"/>
        <end position="224"/>
    </location>
</feature>
<evidence type="ECO:0000256" key="5">
    <source>
        <dbReference type="SAM" id="MobiDB-lite"/>
    </source>
</evidence>
<reference evidence="8" key="1">
    <citation type="submission" date="2020-02" db="EMBL/GenBank/DDBJ databases">
        <authorList>
            <person name="Meier V. D."/>
        </authorList>
    </citation>
    <scope>NUCLEOTIDE SEQUENCE</scope>
    <source>
        <strain evidence="8">AVDCRST_MAG43</strain>
    </source>
</reference>
<keyword evidence="4" id="KW-0676">Redox-active center</keyword>
<evidence type="ECO:0000256" key="6">
    <source>
        <dbReference type="SAM" id="Phobius"/>
    </source>
</evidence>
<dbReference type="InterPro" id="IPR050553">
    <property type="entry name" value="Thioredoxin_ResA/DsbE_sf"/>
</dbReference>
<evidence type="ECO:0000313" key="8">
    <source>
        <dbReference type="EMBL" id="CAA9553545.1"/>
    </source>
</evidence>
<feature type="transmembrane region" description="Helical" evidence="6">
    <location>
        <begin position="53"/>
        <end position="71"/>
    </location>
</feature>
<dbReference type="InterPro" id="IPR000866">
    <property type="entry name" value="AhpC/TSA"/>
</dbReference>
<keyword evidence="3" id="KW-1015">Disulfide bond</keyword>
<accession>A0A6J4UKQ0</accession>
<keyword evidence="6" id="KW-0472">Membrane</keyword>
<dbReference type="GO" id="GO:0017004">
    <property type="term" value="P:cytochrome complex assembly"/>
    <property type="evidence" value="ECO:0007669"/>
    <property type="project" value="UniProtKB-KW"/>
</dbReference>
<dbReference type="InterPro" id="IPR013766">
    <property type="entry name" value="Thioredoxin_domain"/>
</dbReference>
<evidence type="ECO:0000256" key="3">
    <source>
        <dbReference type="ARBA" id="ARBA00023157"/>
    </source>
</evidence>
<dbReference type="GO" id="GO:0016209">
    <property type="term" value="F:antioxidant activity"/>
    <property type="evidence" value="ECO:0007669"/>
    <property type="project" value="InterPro"/>
</dbReference>
<dbReference type="AlphaFoldDB" id="A0A6J4UKQ0"/>
<dbReference type="InterPro" id="IPR017937">
    <property type="entry name" value="Thioredoxin_CS"/>
</dbReference>
<dbReference type="PANTHER" id="PTHR42852:SF6">
    <property type="entry name" value="THIOL:DISULFIDE INTERCHANGE PROTEIN DSBE"/>
    <property type="match status" value="1"/>
</dbReference>
<keyword evidence="6" id="KW-1133">Transmembrane helix</keyword>
<comment type="subcellular location">
    <subcellularLocation>
        <location evidence="1">Cell envelope</location>
    </subcellularLocation>
</comment>
<keyword evidence="2" id="KW-0201">Cytochrome c-type biogenesis</keyword>
<dbReference type="CDD" id="cd02966">
    <property type="entry name" value="TlpA_like_family"/>
    <property type="match status" value="1"/>
</dbReference>
<dbReference type="GO" id="GO:0016491">
    <property type="term" value="F:oxidoreductase activity"/>
    <property type="evidence" value="ECO:0007669"/>
    <property type="project" value="InterPro"/>
</dbReference>
<evidence type="ECO:0000259" key="7">
    <source>
        <dbReference type="PROSITE" id="PS51352"/>
    </source>
</evidence>
<dbReference type="GO" id="GO:0030313">
    <property type="term" value="C:cell envelope"/>
    <property type="evidence" value="ECO:0007669"/>
    <property type="project" value="UniProtKB-SubCell"/>
</dbReference>
<evidence type="ECO:0000256" key="1">
    <source>
        <dbReference type="ARBA" id="ARBA00004196"/>
    </source>
</evidence>
<proteinExistence type="predicted"/>
<gene>
    <name evidence="8" type="ORF">AVDCRST_MAG43-1259</name>
</gene>
<dbReference type="EMBL" id="CADCWI010000064">
    <property type="protein sequence ID" value="CAA9553545.1"/>
    <property type="molecule type" value="Genomic_DNA"/>
</dbReference>
<dbReference type="PROSITE" id="PS51352">
    <property type="entry name" value="THIOREDOXIN_2"/>
    <property type="match status" value="1"/>
</dbReference>
<dbReference type="InterPro" id="IPR036249">
    <property type="entry name" value="Thioredoxin-like_sf"/>
</dbReference>
<dbReference type="Pfam" id="PF00578">
    <property type="entry name" value="AhpC-TSA"/>
    <property type="match status" value="1"/>
</dbReference>
<evidence type="ECO:0000256" key="4">
    <source>
        <dbReference type="ARBA" id="ARBA00023284"/>
    </source>
</evidence>
<protein>
    <recommendedName>
        <fullName evidence="7">Thioredoxin domain-containing protein</fullName>
    </recommendedName>
</protein>
<organism evidence="8">
    <name type="scientific">uncultured Thermomicrobiales bacterium</name>
    <dbReference type="NCBI Taxonomy" id="1645740"/>
    <lineage>
        <taxon>Bacteria</taxon>
        <taxon>Pseudomonadati</taxon>
        <taxon>Thermomicrobiota</taxon>
        <taxon>Thermomicrobia</taxon>
        <taxon>Thermomicrobiales</taxon>
        <taxon>environmental samples</taxon>
    </lineage>
</organism>
<keyword evidence="6" id="KW-0812">Transmembrane</keyword>
<evidence type="ECO:0000256" key="2">
    <source>
        <dbReference type="ARBA" id="ARBA00022748"/>
    </source>
</evidence>
<sequence>MDVHHAEPGSAVGQAATPEPAVGPGGKPVTLSDTEQDLEEHGRIGYGRKTPRVLGALLVLAVLGLGIAALLDRGDGQDTGRDPRPASDFALTLLDGSTWRLSDHRGQVVVVNFWASWCEPCKAEMPAFQQAATSSAGDVVFVGVGSKMDRDDDVRAFIDATGVTYPVGRDLAGGDRARGTIEQAYGVIGYPATFFIDPDGNISRIEMGPLDVGRLETYIAEARSTP</sequence>
<dbReference type="Gene3D" id="3.40.30.10">
    <property type="entry name" value="Glutaredoxin"/>
    <property type="match status" value="1"/>
</dbReference>